<proteinExistence type="predicted"/>
<evidence type="ECO:0000313" key="2">
    <source>
        <dbReference type="Proteomes" id="UP000735874"/>
    </source>
</evidence>
<protein>
    <recommendedName>
        <fullName evidence="3">ATP-dependent DNA helicase</fullName>
    </recommendedName>
</protein>
<dbReference type="PANTHER" id="PTHR10492:SF57">
    <property type="entry name" value="ATP-DEPENDENT DNA HELICASE"/>
    <property type="match status" value="1"/>
</dbReference>
<gene>
    <name evidence="1" type="ORF">PC113_g15155</name>
</gene>
<dbReference type="AlphaFoldDB" id="A0A8T0YI12"/>
<evidence type="ECO:0000313" key="1">
    <source>
        <dbReference type="EMBL" id="KAG2852286.1"/>
    </source>
</evidence>
<organism evidence="1 2">
    <name type="scientific">Phytophthora cactorum</name>
    <dbReference type="NCBI Taxonomy" id="29920"/>
    <lineage>
        <taxon>Eukaryota</taxon>
        <taxon>Sar</taxon>
        <taxon>Stramenopiles</taxon>
        <taxon>Oomycota</taxon>
        <taxon>Peronosporomycetes</taxon>
        <taxon>Peronosporales</taxon>
        <taxon>Peronosporaceae</taxon>
        <taxon>Phytophthora</taxon>
    </lineage>
</organism>
<reference evidence="1" key="1">
    <citation type="submission" date="2018-10" db="EMBL/GenBank/DDBJ databases">
        <title>Effector identification in a new, highly contiguous assembly of the strawberry crown rot pathogen Phytophthora cactorum.</title>
        <authorList>
            <person name="Armitage A.D."/>
            <person name="Nellist C.F."/>
            <person name="Bates H."/>
            <person name="Vickerstaff R.J."/>
            <person name="Harrison R.J."/>
        </authorList>
    </citation>
    <scope>NUCLEOTIDE SEQUENCE</scope>
    <source>
        <strain evidence="1">15-7</strain>
    </source>
</reference>
<dbReference type="Proteomes" id="UP000735874">
    <property type="component" value="Unassembled WGS sequence"/>
</dbReference>
<name>A0A8T0YI12_9STRA</name>
<dbReference type="VEuPathDB" id="FungiDB:PC110_g15169"/>
<dbReference type="EMBL" id="RCMG01000550">
    <property type="protein sequence ID" value="KAG2852286.1"/>
    <property type="molecule type" value="Genomic_DNA"/>
</dbReference>
<accession>A0A8T0YI12</accession>
<dbReference type="PANTHER" id="PTHR10492">
    <property type="match status" value="1"/>
</dbReference>
<evidence type="ECO:0008006" key="3">
    <source>
        <dbReference type="Google" id="ProtNLM"/>
    </source>
</evidence>
<comment type="caution">
    <text evidence="1">The sequence shown here is derived from an EMBL/GenBank/DDBJ whole genome shotgun (WGS) entry which is preliminary data.</text>
</comment>
<sequence>MDNDEETFGGKVSVLSGDVGQILPLVVRGTPAQTIVKPHVIHATIMTDERQGQHVLISRIAFISDGDSRECPFRLRRKQFPNLGLNLSTPCFSHSQMYVALSRVTSRSKFKALIEYPQLEEEDGVYIDNIMYRQIVE</sequence>